<dbReference type="SUPFAM" id="SSF49452">
    <property type="entry name" value="Starch-binding domain-like"/>
    <property type="match status" value="1"/>
</dbReference>
<dbReference type="InterPro" id="IPR013780">
    <property type="entry name" value="Glyco_hydro_b"/>
</dbReference>
<dbReference type="Pfam" id="PF03714">
    <property type="entry name" value="PUD"/>
    <property type="match status" value="1"/>
</dbReference>
<evidence type="ECO:0000256" key="9">
    <source>
        <dbReference type="ARBA" id="ARBA00031076"/>
    </source>
</evidence>
<accession>A0ABU0JXB9</accession>
<dbReference type="InterPro" id="IPR014756">
    <property type="entry name" value="Ig_E-set"/>
</dbReference>
<dbReference type="EMBL" id="JAUSWM010000001">
    <property type="protein sequence ID" value="MDQ0481105.1"/>
    <property type="molecule type" value="Genomic_DNA"/>
</dbReference>
<dbReference type="InterPro" id="IPR040806">
    <property type="entry name" value="SpuA_C"/>
</dbReference>
<organism evidence="12 13">
    <name type="scientific">Guptibacillus hwajinpoensis</name>
    <dbReference type="NCBI Taxonomy" id="208199"/>
    <lineage>
        <taxon>Bacteria</taxon>
        <taxon>Bacillati</taxon>
        <taxon>Bacillota</taxon>
        <taxon>Bacilli</taxon>
        <taxon>Bacillales</taxon>
        <taxon>Guptibacillaceae</taxon>
        <taxon>Guptibacillus</taxon>
    </lineage>
</organism>
<dbReference type="EC" id="3.2.1.41" evidence="7"/>
<keyword evidence="5" id="KW-0326">Glycosidase</keyword>
<reference evidence="12" key="1">
    <citation type="submission" date="2023-07" db="EMBL/GenBank/DDBJ databases">
        <title>Genomic Encyclopedia of Type Strains, Phase IV (KMG-IV): sequencing the most valuable type-strain genomes for metagenomic binning, comparative biology and taxonomic classification.</title>
        <authorList>
            <person name="Goeker M."/>
        </authorList>
    </citation>
    <scope>NUCLEOTIDE SEQUENCE [LARGE SCALE GENOMIC DNA]</scope>
    <source>
        <strain evidence="12">JSM 076093</strain>
    </source>
</reference>
<keyword evidence="13" id="KW-1185">Reference proteome</keyword>
<keyword evidence="4" id="KW-0106">Calcium</keyword>
<evidence type="ECO:0000256" key="5">
    <source>
        <dbReference type="ARBA" id="ARBA00023295"/>
    </source>
</evidence>
<dbReference type="InterPro" id="IPR011838">
    <property type="entry name" value="Pullulan_Gpos"/>
</dbReference>
<dbReference type="CDD" id="cd10315">
    <property type="entry name" value="CBM41_pullulanase"/>
    <property type="match status" value="1"/>
</dbReference>
<dbReference type="InterPro" id="IPR006047">
    <property type="entry name" value="GH13_cat_dom"/>
</dbReference>
<dbReference type="Pfam" id="PF18033">
    <property type="entry name" value="SpuA_C"/>
    <property type="match status" value="1"/>
</dbReference>
<dbReference type="Pfam" id="PF02922">
    <property type="entry name" value="CBM_48"/>
    <property type="match status" value="1"/>
</dbReference>
<dbReference type="SUPFAM" id="SSF51445">
    <property type="entry name" value="(Trans)glycosidases"/>
    <property type="match status" value="1"/>
</dbReference>
<dbReference type="SMART" id="SM00642">
    <property type="entry name" value="Aamy"/>
    <property type="match status" value="1"/>
</dbReference>
<comment type="caution">
    <text evidence="12">The sequence shown here is derived from an EMBL/GenBank/DDBJ whole genome shotgun (WGS) entry which is preliminary data.</text>
</comment>
<evidence type="ECO:0000256" key="6">
    <source>
        <dbReference type="ARBA" id="ARBA00023965"/>
    </source>
</evidence>
<feature type="domain" description="Glycosyl hydrolase family 13 catalytic" evidence="11">
    <location>
        <begin position="375"/>
        <end position="770"/>
    </location>
</feature>
<dbReference type="CDD" id="cd11341">
    <property type="entry name" value="AmyAc_Pullulanase_LD-like"/>
    <property type="match status" value="1"/>
</dbReference>
<dbReference type="InterPro" id="IPR014755">
    <property type="entry name" value="Cu-Rt/internalin_Ig-like"/>
</dbReference>
<dbReference type="InterPro" id="IPR013784">
    <property type="entry name" value="Carb-bd-like_fold"/>
</dbReference>
<keyword evidence="2 10" id="KW-0732">Signal</keyword>
<evidence type="ECO:0000256" key="2">
    <source>
        <dbReference type="ARBA" id="ARBA00022729"/>
    </source>
</evidence>
<evidence type="ECO:0000256" key="7">
    <source>
        <dbReference type="ARBA" id="ARBA00024062"/>
    </source>
</evidence>
<dbReference type="Pfam" id="PF00128">
    <property type="entry name" value="Alpha-amylase"/>
    <property type="match status" value="2"/>
</dbReference>
<dbReference type="InterPro" id="IPR013783">
    <property type="entry name" value="Ig-like_fold"/>
</dbReference>
<feature type="signal peptide" evidence="10">
    <location>
        <begin position="1"/>
        <end position="28"/>
    </location>
</feature>
<comment type="similarity">
    <text evidence="1">Belongs to the glycosyl hydrolase 13 family.</text>
</comment>
<feature type="chain" id="PRO_5047218262" description="pullulanase" evidence="10">
    <location>
        <begin position="29"/>
        <end position="1200"/>
    </location>
</feature>
<dbReference type="NCBIfam" id="TIGR02102">
    <property type="entry name" value="pullulan_Gpos"/>
    <property type="match status" value="1"/>
</dbReference>
<dbReference type="Gene3D" id="2.60.40.1180">
    <property type="entry name" value="Golgi alpha-mannosidase II"/>
    <property type="match status" value="1"/>
</dbReference>
<evidence type="ECO:0000313" key="12">
    <source>
        <dbReference type="EMBL" id="MDQ0481105.1"/>
    </source>
</evidence>
<evidence type="ECO:0000256" key="8">
    <source>
        <dbReference type="ARBA" id="ARBA00029618"/>
    </source>
</evidence>
<name>A0ABU0JXB9_9BACL</name>
<dbReference type="Proteomes" id="UP001226720">
    <property type="component" value="Unassembled WGS sequence"/>
</dbReference>
<proteinExistence type="inferred from homology"/>
<dbReference type="Gene3D" id="2.60.40.1220">
    <property type="match status" value="1"/>
</dbReference>
<dbReference type="InterPro" id="IPR007253">
    <property type="entry name" value="Cell_wall-bd_2"/>
</dbReference>
<dbReference type="InterPro" id="IPR005323">
    <property type="entry name" value="CBM41_pullulanase"/>
</dbReference>
<evidence type="ECO:0000256" key="10">
    <source>
        <dbReference type="SAM" id="SignalP"/>
    </source>
</evidence>
<dbReference type="CDD" id="cd02860">
    <property type="entry name" value="E_set_Pullulanase"/>
    <property type="match status" value="1"/>
</dbReference>
<dbReference type="PANTHER" id="PTHR43002">
    <property type="entry name" value="GLYCOGEN DEBRANCHING ENZYME"/>
    <property type="match status" value="1"/>
</dbReference>
<evidence type="ECO:0000256" key="3">
    <source>
        <dbReference type="ARBA" id="ARBA00022801"/>
    </source>
</evidence>
<evidence type="ECO:0000313" key="13">
    <source>
        <dbReference type="Proteomes" id="UP001226720"/>
    </source>
</evidence>
<keyword evidence="3" id="KW-0378">Hydrolase</keyword>
<dbReference type="InterPro" id="IPR004193">
    <property type="entry name" value="Glyco_hydro_13_N"/>
</dbReference>
<dbReference type="InterPro" id="IPR017853">
    <property type="entry name" value="GH"/>
</dbReference>
<dbReference type="Pfam" id="PF04122">
    <property type="entry name" value="CW_binding_2"/>
    <property type="match status" value="3"/>
</dbReference>
<dbReference type="SUPFAM" id="SSF81296">
    <property type="entry name" value="E set domains"/>
    <property type="match status" value="1"/>
</dbReference>
<dbReference type="Gene3D" id="3.20.20.80">
    <property type="entry name" value="Glycosidases"/>
    <property type="match status" value="1"/>
</dbReference>
<dbReference type="Gene3D" id="3.40.50.12090">
    <property type="match status" value="2"/>
</dbReference>
<sequence length="1200" mass="133472">MKTTRFMKMLTVLLMVLGIFATPQHSQAESTVVEEPIPEDHVRVHYQRADDNYEGWGLHLWNASDENPAIDYKVDWGNPVQFEQVTSYGMYVDIPVNDITNGLNFIVHKGDQKDTSSDRSFPTSGEKEFWLVQGQEDVYLEEPELSTQVSSATITAENEITGLLTRKPEGVTAADFKVIDGKDDPVEIEKLELDGQTFVLTLASNLDLEQSYKVVFNTKEKQAIVDWNLIDREFVYEGDDLGVTLHDNGEATLKLWSPAASSVSVLLFDKDDQSKLVKKDIAMKKGEKGVFEVKLDKSNTGVADLTAYYYQFEITAYGETNIALDPYAKSMAASQDDDDDKVGKGAIVDPSSIGPKLDFASIPGFEKREDAIIWEAHVRDFTSDPDLESELEAQFGTFTSFAEKLDYVQELGVTHVQLLPVMKYYFGDELMNGERELEYSSEGNNYNWGYDPHSYFSPSGMYSERPEDPEARIAELKALIHEIHERDMGVVLDVVYNHTALVSIFEDLMPRYYHFMDEEGNPKTGYGGGKLGTTHEMTKKVMIDSITYWVDEFKVDGFRFDLMGDLDAKSVQEAYDEAKKLNPDLIMLGEGWRTFVGDGTDENEVMPADQDWMDHTDSASVFSDEIRNELKSGFGSEGEPRFLTGGARDIQTIFNNIKGQPGNFIADDPGDVVQYIAAHDNLTLHDVIAQSIKKDPADHEEEIQERIRIGNTMMMTSQGVSFIHAGQEYGRTKQWKAEGKPEAKETYMVDENGEPFEHPYFIHDSYDSTDVINMFDWSAVTEEGIQKETMEFTSGLIDLRKSTDAFRLGTKELVDSNVQLVDAPEMKDSDLTIGYKNVSTDKTGTYYVFVNADDQKRTLTLEEDLTKGQVLVDDDEAGVKKVSDPSGFVLAKDRIELEPLTTVIVKVDSGKAFDKRISGDNRYETAIEISKEGWEESETVVITRGDGFADALAGAPLAYKYNAPILLTKSNSMDGNIQKEIKRLGASKAIILGGTKAVSNYVSYQLKGLGMKVERISGEDRFETAANISARLDGNPDKVILTNGLSFPDALSIAPYAAKNGYPILLTEKNELPKDTKRVLENANGTIVVGGEAVVSSKLMKHLPEPERISGENRFETAAEVARLNGSTKTAFVSTGMDFADALSGSVLAAKQDGVSLLVKSDEVPSSIQEVYDEFGIQQLYILGGTSAVSEKVKEQLVNE</sequence>
<evidence type="ECO:0000256" key="4">
    <source>
        <dbReference type="ARBA" id="ARBA00022837"/>
    </source>
</evidence>
<evidence type="ECO:0000259" key="11">
    <source>
        <dbReference type="SMART" id="SM00642"/>
    </source>
</evidence>
<comment type="catalytic activity">
    <reaction evidence="6">
        <text>Hydrolysis of (1-&gt;6)-alpha-D-glucosidic linkages in pullulan, amylopectin and glycogen, and in the alpha- and beta-limit dextrins of amylopectin and glycogen.</text>
        <dbReference type="EC" id="3.2.1.41"/>
    </reaction>
</comment>
<dbReference type="Gene3D" id="2.60.40.10">
    <property type="entry name" value="Immunoglobulins"/>
    <property type="match status" value="1"/>
</dbReference>
<dbReference type="Gene3D" id="2.60.40.1110">
    <property type="match status" value="1"/>
</dbReference>
<protein>
    <recommendedName>
        <fullName evidence="7">pullulanase</fullName>
        <ecNumber evidence="7">3.2.1.41</ecNumber>
    </recommendedName>
    <alternativeName>
        <fullName evidence="8">Alpha-dextrin endo-1,6-alpha-glucosidase</fullName>
    </alternativeName>
    <alternativeName>
        <fullName evidence="9">Pullulan 6-glucanohydrolase</fullName>
    </alternativeName>
</protein>
<gene>
    <name evidence="12" type="ORF">QO000_000058</name>
</gene>
<evidence type="ECO:0000256" key="1">
    <source>
        <dbReference type="ARBA" id="ARBA00008061"/>
    </source>
</evidence>